<dbReference type="RefSeq" id="WP_171298949.1">
    <property type="nucleotide sequence ID" value="NZ_CP087098.1"/>
</dbReference>
<sequence length="78" mass="9283">MSEEIDRLIQNKINDATINYEQLSNYLKKIKFNEVIIKYINKVKDGTENEKLEHILMKIFLDNKEFLKSISYSTPMLV</sequence>
<accession>A0A7Y3SZR2</accession>
<evidence type="ECO:0000313" key="1">
    <source>
        <dbReference type="EMBL" id="NNU78380.1"/>
    </source>
</evidence>
<reference evidence="1 2" key="1">
    <citation type="submission" date="2020-05" db="EMBL/GenBank/DDBJ databases">
        <title>Complete genome of Clostridium estertheticum subspecies estertheticum, isolated from Vacuum packed lamb meat from New Zealand imported to Switzerland.</title>
        <authorList>
            <person name="Wambui J."/>
            <person name="Stevens M.J.A."/>
            <person name="Stephan R."/>
        </authorList>
    </citation>
    <scope>NUCLEOTIDE SEQUENCE [LARGE SCALE GENOMIC DNA]</scope>
    <source>
        <strain evidence="1 2">CEST001</strain>
    </source>
</reference>
<gene>
    <name evidence="1" type="ORF">HLQ16_20925</name>
</gene>
<comment type="caution">
    <text evidence="1">The sequence shown here is derived from an EMBL/GenBank/DDBJ whole genome shotgun (WGS) entry which is preliminary data.</text>
</comment>
<proteinExistence type="predicted"/>
<name>A0A7Y3SZR2_9CLOT</name>
<evidence type="ECO:0000313" key="2">
    <source>
        <dbReference type="Proteomes" id="UP000531659"/>
    </source>
</evidence>
<dbReference type="AlphaFoldDB" id="A0A7Y3SZR2"/>
<organism evidence="1 2">
    <name type="scientific">Clostridium estertheticum</name>
    <dbReference type="NCBI Taxonomy" id="238834"/>
    <lineage>
        <taxon>Bacteria</taxon>
        <taxon>Bacillati</taxon>
        <taxon>Bacillota</taxon>
        <taxon>Clostridia</taxon>
        <taxon>Eubacteriales</taxon>
        <taxon>Clostridiaceae</taxon>
        <taxon>Clostridium</taxon>
    </lineage>
</organism>
<dbReference type="EMBL" id="JABEYB010000022">
    <property type="protein sequence ID" value="NNU78380.1"/>
    <property type="molecule type" value="Genomic_DNA"/>
</dbReference>
<protein>
    <submittedName>
        <fullName evidence="1">Uncharacterized protein</fullName>
    </submittedName>
</protein>
<dbReference type="Proteomes" id="UP000531659">
    <property type="component" value="Unassembled WGS sequence"/>
</dbReference>